<dbReference type="AlphaFoldDB" id="A0A1G1TBX3"/>
<dbReference type="SUPFAM" id="SSF48498">
    <property type="entry name" value="Tetracyclin repressor-like, C-terminal domain"/>
    <property type="match status" value="1"/>
</dbReference>
<organism evidence="1 2">
    <name type="scientific">Hymenobacter glacialis</name>
    <dbReference type="NCBI Taxonomy" id="1908236"/>
    <lineage>
        <taxon>Bacteria</taxon>
        <taxon>Pseudomonadati</taxon>
        <taxon>Bacteroidota</taxon>
        <taxon>Cytophagia</taxon>
        <taxon>Cytophagales</taxon>
        <taxon>Hymenobacteraceae</taxon>
        <taxon>Hymenobacter</taxon>
    </lineage>
</organism>
<evidence type="ECO:0008006" key="3">
    <source>
        <dbReference type="Google" id="ProtNLM"/>
    </source>
</evidence>
<dbReference type="STRING" id="1908236.BEN48_09690"/>
<protein>
    <recommendedName>
        <fullName evidence="3">Tetracyclin repressor-like C-terminal domain-containing protein</fullName>
    </recommendedName>
</protein>
<reference evidence="1 2" key="1">
    <citation type="submission" date="2016-08" db="EMBL/GenBank/DDBJ databases">
        <title>Hymenobacter coccineus sp. nov., Hymenobacter lapidarius sp. nov. and Hymenobacter glacialis sp. nov., isolated from Antarctic soil.</title>
        <authorList>
            <person name="Sedlacek I."/>
            <person name="Kralova S."/>
            <person name="Kyrova K."/>
            <person name="Maslanova I."/>
            <person name="Stankova E."/>
            <person name="Vrbovska V."/>
            <person name="Nemec M."/>
            <person name="Bartak M."/>
            <person name="Svec P."/>
            <person name="Busse H.-J."/>
            <person name="Pantucek R."/>
        </authorList>
    </citation>
    <scope>NUCLEOTIDE SEQUENCE [LARGE SCALE GENOMIC DNA]</scope>
    <source>
        <strain evidence="1 2">CCM 8648</strain>
    </source>
</reference>
<evidence type="ECO:0000313" key="1">
    <source>
        <dbReference type="EMBL" id="OGX88348.1"/>
    </source>
</evidence>
<proteinExistence type="predicted"/>
<dbReference type="Proteomes" id="UP000177791">
    <property type="component" value="Unassembled WGS sequence"/>
</dbReference>
<gene>
    <name evidence="1" type="ORF">BEN48_09690</name>
</gene>
<evidence type="ECO:0000313" key="2">
    <source>
        <dbReference type="Proteomes" id="UP000177791"/>
    </source>
</evidence>
<dbReference type="EMBL" id="MDZC01000017">
    <property type="protein sequence ID" value="OGX88348.1"/>
    <property type="molecule type" value="Genomic_DNA"/>
</dbReference>
<dbReference type="Gene3D" id="1.10.357.10">
    <property type="entry name" value="Tetracycline Repressor, domain 2"/>
    <property type="match status" value="1"/>
</dbReference>
<name>A0A1G1TBX3_9BACT</name>
<comment type="caution">
    <text evidence="1">The sequence shown here is derived from an EMBL/GenBank/DDBJ whole genome shotgun (WGS) entry which is preliminary data.</text>
</comment>
<sequence>MPVLYQYGLRTASDAKLAMAIDMSVTDLQAQYPSREALVSAAVLADTERQKRDHVALYAEFSSAVERLYGLLRLGLRDLASIPAAFYSELQNDFPSAWMVVVEHLNTYSAPQLQQLLNDGIRSRLFRSDININLVTKVLIEQINMMLNPVIFPPDRYNMAEVFRSIFLYYIRGLCTDEGARVSADHFARI</sequence>
<dbReference type="InterPro" id="IPR036271">
    <property type="entry name" value="Tet_transcr_reg_TetR-rel_C_sf"/>
</dbReference>
<accession>A0A1G1TBX3</accession>
<keyword evidence="2" id="KW-1185">Reference proteome</keyword>